<evidence type="ECO:0000256" key="3">
    <source>
        <dbReference type="ARBA" id="ARBA00022452"/>
    </source>
</evidence>
<keyword evidence="13" id="KW-0675">Receptor</keyword>
<evidence type="ECO:0000259" key="12">
    <source>
        <dbReference type="Pfam" id="PF07715"/>
    </source>
</evidence>
<evidence type="ECO:0000256" key="6">
    <source>
        <dbReference type="ARBA" id="ARBA00023136"/>
    </source>
</evidence>
<reference evidence="14" key="1">
    <citation type="submission" date="2011-03" db="EMBL/GenBank/DDBJ databases">
        <title>Draft genome sequence of Brevundimonas diminuta.</title>
        <authorList>
            <person name="Brown P.J.B."/>
            <person name="Buechlein A."/>
            <person name="Hemmerich C."/>
            <person name="Brun Y.V."/>
        </authorList>
    </citation>
    <scope>NUCLEOTIDE SEQUENCE [LARGE SCALE GENOMIC DNA]</scope>
    <source>
        <strain evidence="14">C19</strain>
    </source>
</reference>
<dbReference type="Gene3D" id="2.170.130.10">
    <property type="entry name" value="TonB-dependent receptor, plug domain"/>
    <property type="match status" value="1"/>
</dbReference>
<dbReference type="GO" id="GO:0009279">
    <property type="term" value="C:cell outer membrane"/>
    <property type="evidence" value="ECO:0007669"/>
    <property type="project" value="UniProtKB-SubCell"/>
</dbReference>
<comment type="similarity">
    <text evidence="8 9">Belongs to the TonB-dependent receptor family.</text>
</comment>
<dbReference type="PROSITE" id="PS51318">
    <property type="entry name" value="TAT"/>
    <property type="match status" value="1"/>
</dbReference>
<evidence type="ECO:0000259" key="11">
    <source>
        <dbReference type="Pfam" id="PF00593"/>
    </source>
</evidence>
<keyword evidence="5 9" id="KW-0798">TonB box</keyword>
<keyword evidence="7 8" id="KW-0998">Cell outer membrane</keyword>
<feature type="signal peptide" evidence="10">
    <location>
        <begin position="1"/>
        <end position="30"/>
    </location>
</feature>
<evidence type="ECO:0000256" key="2">
    <source>
        <dbReference type="ARBA" id="ARBA00022448"/>
    </source>
</evidence>
<feature type="chain" id="PRO_5003314216" evidence="10">
    <location>
        <begin position="31"/>
        <end position="882"/>
    </location>
</feature>
<feature type="domain" description="TonB-dependent receptor-like beta-barrel" evidence="11">
    <location>
        <begin position="403"/>
        <end position="849"/>
    </location>
</feature>
<dbReference type="Pfam" id="PF00593">
    <property type="entry name" value="TonB_dep_Rec_b-barrel"/>
    <property type="match status" value="1"/>
</dbReference>
<protein>
    <submittedName>
        <fullName evidence="13">TonB-dependent receptor family protein</fullName>
    </submittedName>
</protein>
<keyword evidence="4 8" id="KW-0812">Transmembrane</keyword>
<dbReference type="PROSITE" id="PS52016">
    <property type="entry name" value="TONB_DEPENDENT_REC_3"/>
    <property type="match status" value="1"/>
</dbReference>
<evidence type="ECO:0000313" key="14">
    <source>
        <dbReference type="Proteomes" id="UP000006512"/>
    </source>
</evidence>
<dbReference type="InterPro" id="IPR006311">
    <property type="entry name" value="TAT_signal"/>
</dbReference>
<keyword evidence="2 8" id="KW-0813">Transport</keyword>
<dbReference type="InterPro" id="IPR039426">
    <property type="entry name" value="TonB-dep_rcpt-like"/>
</dbReference>
<dbReference type="HOGENOM" id="CLU_006935_2_0_5"/>
<dbReference type="SUPFAM" id="SSF56935">
    <property type="entry name" value="Porins"/>
    <property type="match status" value="1"/>
</dbReference>
<comment type="subcellular location">
    <subcellularLocation>
        <location evidence="1 8">Cell outer membrane</location>
        <topology evidence="1 8">Multi-pass membrane protein</topology>
    </subcellularLocation>
</comment>
<evidence type="ECO:0000256" key="4">
    <source>
        <dbReference type="ARBA" id="ARBA00022692"/>
    </source>
</evidence>
<evidence type="ECO:0000256" key="10">
    <source>
        <dbReference type="SAM" id="SignalP"/>
    </source>
</evidence>
<dbReference type="Pfam" id="PF07715">
    <property type="entry name" value="Plug"/>
    <property type="match status" value="1"/>
</dbReference>
<dbReference type="PANTHER" id="PTHR40980:SF3">
    <property type="entry name" value="TONB-DEPENDENT RECEPTOR-LIKE BETA-BARREL DOMAIN-CONTAINING PROTEIN"/>
    <property type="match status" value="1"/>
</dbReference>
<keyword evidence="14" id="KW-1185">Reference proteome</keyword>
<dbReference type="PANTHER" id="PTHR40980">
    <property type="entry name" value="PLUG DOMAIN-CONTAINING PROTEIN"/>
    <property type="match status" value="1"/>
</dbReference>
<dbReference type="OrthoDB" id="5476657at2"/>
<dbReference type="Gene3D" id="2.40.170.20">
    <property type="entry name" value="TonB-dependent receptor, beta-barrel domain"/>
    <property type="match status" value="1"/>
</dbReference>
<dbReference type="eggNOG" id="COG1629">
    <property type="taxonomic scope" value="Bacteria"/>
</dbReference>
<keyword evidence="10" id="KW-0732">Signal</keyword>
<evidence type="ECO:0000256" key="9">
    <source>
        <dbReference type="RuleBase" id="RU003357"/>
    </source>
</evidence>
<dbReference type="Proteomes" id="UP000006512">
    <property type="component" value="Unassembled WGS sequence"/>
</dbReference>
<dbReference type="EMBL" id="GL883077">
    <property type="protein sequence ID" value="EGF93469.1"/>
    <property type="molecule type" value="Genomic_DNA"/>
</dbReference>
<feature type="domain" description="TonB-dependent receptor plug" evidence="12">
    <location>
        <begin position="58"/>
        <end position="176"/>
    </location>
</feature>
<dbReference type="eggNOG" id="COG4771">
    <property type="taxonomic scope" value="Bacteria"/>
</dbReference>
<gene>
    <name evidence="13" type="ORF">ABI_19090</name>
</gene>
<evidence type="ECO:0000256" key="8">
    <source>
        <dbReference type="PROSITE-ProRule" id="PRU01360"/>
    </source>
</evidence>
<sequence>MKFQRKVLMMTGAATLALALSAGMTPAAFAQDAAAATDDSPVVVTGIRKSLQSALRQKKSSDGVTEVITAEDIGKFPDKNVADSLARATGVNVVTGSANAGGFGENERISIRGTDPTLNLTLMDGHNIATGDWFVLDQTNGGRSFNYTMLPSEVVGSVEIIKASRADLPEGGIGGTVDVHVRKPLDLPAGTFAVSAQGMYATLADEWSPNVSGMYSWKSDNRDFGFLIGAYYEKRQFRRDGQEILGYTPQANFAGSGQTLLVPSLIGSAYFTQERIRQGVNFMTQWKGENLDIAFSGLVTHLGADNENHNFMLWGSKLAGQTPTSYTTSNGYVTSASWDAADAAAAGGSIVQDDIFRKAHSSTYVLNLDVGYDFTENFSMKAQVGFTSGEGVTDDTAAWETYWDNVGASYTLGNPITEVSFPGLGGDPTAATYLNNKFSWSWGGTISSPDTEAYAKLDFRYDFNSGIFKSVLFGTRYTDHERTLDYLAYAWGGNGANSGNSNVDLGTVFKGGVTPADYADGIGSIPGYSYADADAVYNYLDTHNGGRTFAFYPPLSFGVKEKTTAYYVMGKLAGDNWRSNVGLRAVKTETSSTQWSANAPVKTVTNVFGSWGSETTEKAYWDYLPSADLTYDFGNDILLRAGVAKVITRPGYAQLAGAFSLVDSNLTGTAGGNPNLEPYRAWQYNLTAEWYYAPQSLLSFGVFNLDIDNYITTESFQQFFRTQQTPNGANFTLSGPANGGKATAKGFEFNAQQPFGDTGFGVIFNYTYVDAKYDNGKPLDGNSKTTYNLTGYYENDKISTRLAYNFRSKFNSGSDRGTTMWQDDYGTLDGSFSYNVTENVALTVDAQNLLHEKLYYFVGDPSIPRAYYDNGQSFYVGARLKY</sequence>
<organism evidence="13 14">
    <name type="scientific">Asticcacaulis biprosthecium C19</name>
    <dbReference type="NCBI Taxonomy" id="715226"/>
    <lineage>
        <taxon>Bacteria</taxon>
        <taxon>Pseudomonadati</taxon>
        <taxon>Pseudomonadota</taxon>
        <taxon>Alphaproteobacteria</taxon>
        <taxon>Caulobacterales</taxon>
        <taxon>Caulobacteraceae</taxon>
        <taxon>Asticcacaulis</taxon>
    </lineage>
</organism>
<dbReference type="CDD" id="cd01347">
    <property type="entry name" value="ligand_gated_channel"/>
    <property type="match status" value="1"/>
</dbReference>
<dbReference type="RefSeq" id="WP_006272666.1">
    <property type="nucleotide sequence ID" value="NZ_GL883077.1"/>
</dbReference>
<keyword evidence="3 8" id="KW-1134">Transmembrane beta strand</keyword>
<evidence type="ECO:0000256" key="7">
    <source>
        <dbReference type="ARBA" id="ARBA00023237"/>
    </source>
</evidence>
<keyword evidence="6 8" id="KW-0472">Membrane</keyword>
<dbReference type="InterPro" id="IPR010104">
    <property type="entry name" value="TonB_rcpt_bac"/>
</dbReference>
<evidence type="ECO:0000256" key="5">
    <source>
        <dbReference type="ARBA" id="ARBA00023077"/>
    </source>
</evidence>
<dbReference type="InterPro" id="IPR037066">
    <property type="entry name" value="Plug_dom_sf"/>
</dbReference>
<evidence type="ECO:0000256" key="1">
    <source>
        <dbReference type="ARBA" id="ARBA00004571"/>
    </source>
</evidence>
<dbReference type="AlphaFoldDB" id="F4QL94"/>
<accession>F4QL94</accession>
<dbReference type="InterPro" id="IPR012910">
    <property type="entry name" value="Plug_dom"/>
</dbReference>
<dbReference type="NCBIfam" id="TIGR01782">
    <property type="entry name" value="TonB-Xanth-Caul"/>
    <property type="match status" value="1"/>
</dbReference>
<name>F4QL94_9CAUL</name>
<dbReference type="InterPro" id="IPR036942">
    <property type="entry name" value="Beta-barrel_TonB_sf"/>
</dbReference>
<dbReference type="STRING" id="715226.ABI_19090"/>
<proteinExistence type="inferred from homology"/>
<dbReference type="InterPro" id="IPR000531">
    <property type="entry name" value="Beta-barrel_TonB"/>
</dbReference>
<evidence type="ECO:0000313" key="13">
    <source>
        <dbReference type="EMBL" id="EGF93469.1"/>
    </source>
</evidence>